<evidence type="ECO:0000313" key="2">
    <source>
        <dbReference type="Proteomes" id="UP000885680"/>
    </source>
</evidence>
<proteinExistence type="predicted"/>
<dbReference type="AlphaFoldDB" id="A0A9C9NCR4"/>
<accession>A0A9C9NCR4</accession>
<comment type="caution">
    <text evidence="1">The sequence shown here is derived from an EMBL/GenBank/DDBJ whole genome shotgun (WGS) entry which is preliminary data.</text>
</comment>
<dbReference type="NCBIfam" id="TIGR02522">
    <property type="entry name" value="pilus_cpaD"/>
    <property type="match status" value="1"/>
</dbReference>
<dbReference type="InterPro" id="IPR019027">
    <property type="entry name" value="Pilus_biogenesis_CpaD-related"/>
</dbReference>
<sequence>MTGSRRSQMKDLFECRGGDRRSVRLRASTILALGALLIAGGCANVQHVEVGSIPDDYRTRHPIVVSEAQTAVDIPVVASDASLSYADRGRVEDFADRFRASGADTIQVLLPMGSANQYAADRLSDGIVKALRGRKIARDRIFVQPYSAAGASGPTPIRLAYSSLVARTGPCGRWPEDLGNTSENKNYFNFGCASQQNLAAQIADPRDLLSPRGMDSSDAERRTTILEKYRKGERTMAQPNDTEADYQW</sequence>
<evidence type="ECO:0000313" key="1">
    <source>
        <dbReference type="EMBL" id="HET98963.1"/>
    </source>
</evidence>
<dbReference type="Pfam" id="PF09476">
    <property type="entry name" value="Pilus_CpaD"/>
    <property type="match status" value="1"/>
</dbReference>
<dbReference type="InterPro" id="IPR013361">
    <property type="entry name" value="Pilus_CpaD"/>
</dbReference>
<name>A0A9C9NCR4_9HYPH</name>
<protein>
    <submittedName>
        <fullName evidence="1">Pilus assembly protein CpaD</fullName>
    </submittedName>
</protein>
<dbReference type="EMBL" id="DRGN01000014">
    <property type="protein sequence ID" value="HET98963.1"/>
    <property type="molecule type" value="Genomic_DNA"/>
</dbReference>
<gene>
    <name evidence="1" type="ORF">ENH89_01025</name>
</gene>
<organism evidence="1 2">
    <name type="scientific">Aurantimonas coralicida</name>
    <dbReference type="NCBI Taxonomy" id="182270"/>
    <lineage>
        <taxon>Bacteria</taxon>
        <taxon>Pseudomonadati</taxon>
        <taxon>Pseudomonadota</taxon>
        <taxon>Alphaproteobacteria</taxon>
        <taxon>Hyphomicrobiales</taxon>
        <taxon>Aurantimonadaceae</taxon>
        <taxon>Aurantimonas</taxon>
    </lineage>
</organism>
<dbReference type="Proteomes" id="UP000885680">
    <property type="component" value="Unassembled WGS sequence"/>
</dbReference>
<reference evidence="1" key="1">
    <citation type="journal article" date="2020" name="mSystems">
        <title>Genome- and Community-Level Interaction Insights into Carbon Utilization and Element Cycling Functions of Hydrothermarchaeota in Hydrothermal Sediment.</title>
        <authorList>
            <person name="Zhou Z."/>
            <person name="Liu Y."/>
            <person name="Xu W."/>
            <person name="Pan J."/>
            <person name="Luo Z.H."/>
            <person name="Li M."/>
        </authorList>
    </citation>
    <scope>NUCLEOTIDE SEQUENCE</scope>
    <source>
        <strain evidence="1">HyVt-347</strain>
    </source>
</reference>